<dbReference type="NCBIfam" id="TIGR00797">
    <property type="entry name" value="matE"/>
    <property type="match status" value="1"/>
</dbReference>
<dbReference type="InterPro" id="IPR018788">
    <property type="entry name" value="Proteasome_assmbl_chp_3"/>
</dbReference>
<dbReference type="GO" id="GO:0042910">
    <property type="term" value="F:xenobiotic transmembrane transporter activity"/>
    <property type="evidence" value="ECO:0007669"/>
    <property type="project" value="InterPro"/>
</dbReference>
<organism evidence="8">
    <name type="scientific">Zea mays</name>
    <name type="common">Maize</name>
    <dbReference type="NCBI Taxonomy" id="4577"/>
    <lineage>
        <taxon>Eukaryota</taxon>
        <taxon>Viridiplantae</taxon>
        <taxon>Streptophyta</taxon>
        <taxon>Embryophyta</taxon>
        <taxon>Tracheophyta</taxon>
        <taxon>Spermatophyta</taxon>
        <taxon>Magnoliopsida</taxon>
        <taxon>Liliopsida</taxon>
        <taxon>Poales</taxon>
        <taxon>Poaceae</taxon>
        <taxon>PACMAD clade</taxon>
        <taxon>Panicoideae</taxon>
        <taxon>Andropogonodae</taxon>
        <taxon>Andropogoneae</taxon>
        <taxon>Tripsacinae</taxon>
        <taxon>Zea</taxon>
    </lineage>
</organism>
<evidence type="ECO:0000256" key="2">
    <source>
        <dbReference type="ARBA" id="ARBA00010199"/>
    </source>
</evidence>
<evidence type="ECO:0000256" key="6">
    <source>
        <dbReference type="RuleBase" id="RU004914"/>
    </source>
</evidence>
<keyword evidence="3 6" id="KW-0812">Transmembrane</keyword>
<dbReference type="Pfam" id="PF17919">
    <property type="entry name" value="RT_RNaseH_2"/>
    <property type="match status" value="1"/>
</dbReference>
<dbReference type="Gene3D" id="3.30.70.270">
    <property type="match status" value="1"/>
</dbReference>
<reference evidence="8" key="1">
    <citation type="journal article" date="2005" name="Plant Cell">
        <title>Evolution of DNA sequence nonhomologies among maize inbreds.</title>
        <authorList>
            <person name="Brunner S."/>
            <person name="Fengler K."/>
            <person name="Morgante M."/>
            <person name="Tingey S."/>
            <person name="Rafalski A."/>
        </authorList>
    </citation>
    <scope>NUCLEOTIDE SEQUENCE</scope>
</reference>
<feature type="transmembrane region" description="Helical" evidence="6">
    <location>
        <begin position="963"/>
        <end position="985"/>
    </location>
</feature>
<protein>
    <recommendedName>
        <fullName evidence="6">Protein DETOXIFICATION</fullName>
    </recommendedName>
    <alternativeName>
        <fullName evidence="6">Multidrug and toxic compound extrusion protein</fullName>
    </alternativeName>
</protein>
<dbReference type="PANTHER" id="PTHR11206">
    <property type="entry name" value="MULTIDRUG RESISTANCE PROTEIN"/>
    <property type="match status" value="1"/>
</dbReference>
<dbReference type="InterPro" id="IPR002528">
    <property type="entry name" value="MATE_fam"/>
</dbReference>
<evidence type="ECO:0000256" key="4">
    <source>
        <dbReference type="ARBA" id="ARBA00022989"/>
    </source>
</evidence>
<dbReference type="CDD" id="cd13132">
    <property type="entry name" value="MATE_eukaryotic"/>
    <property type="match status" value="1"/>
</dbReference>
<gene>
    <name evidence="8" type="ORF">D9002</name>
</gene>
<dbReference type="ExpressionAtlas" id="Q5GAV3">
    <property type="expression patterns" value="baseline and differential"/>
</dbReference>
<evidence type="ECO:0000313" key="8">
    <source>
        <dbReference type="EMBL" id="AAV64187.1"/>
    </source>
</evidence>
<feature type="transmembrane region" description="Helical" evidence="6">
    <location>
        <begin position="899"/>
        <end position="916"/>
    </location>
</feature>
<evidence type="ECO:0000256" key="3">
    <source>
        <dbReference type="ARBA" id="ARBA00022692"/>
    </source>
</evidence>
<dbReference type="InterPro" id="IPR043502">
    <property type="entry name" value="DNA/RNA_pol_sf"/>
</dbReference>
<keyword evidence="5 6" id="KW-0472">Membrane</keyword>
<dbReference type="GO" id="GO:0043248">
    <property type="term" value="P:proteasome assembly"/>
    <property type="evidence" value="ECO:0007669"/>
    <property type="project" value="InterPro"/>
</dbReference>
<feature type="transmembrane region" description="Helical" evidence="6">
    <location>
        <begin position="1117"/>
        <end position="1141"/>
    </location>
</feature>
<dbReference type="Pfam" id="PF01554">
    <property type="entry name" value="MatE"/>
    <property type="match status" value="2"/>
</dbReference>
<feature type="transmembrane region" description="Helical" evidence="6">
    <location>
        <begin position="1076"/>
        <end position="1096"/>
    </location>
</feature>
<comment type="similarity">
    <text evidence="2 6">Belongs to the multi antimicrobial extrusion (MATE) (TC 2.A.66.1) family.</text>
</comment>
<dbReference type="InterPro" id="IPR045069">
    <property type="entry name" value="MATE_euk"/>
</dbReference>
<sequence length="1190" mass="130414">MEVPMNSTQSGPHFPVQHQSLSLDIKGNKTDIVISKYEDTFLLGPDSHLPKMFITSSFLNLQLIVAQIGCMGTILAAKKDESVFSDPTYNVSVLFGKRNESKPPSNRSIASYSNRKTEVSNFIFVPVVKTKWQWLSSVIGYFSGSERSFSVASLVRHLQVKIQIPVHHPDPVVVMSARIEGGTFSSDSTQSPIWTCCPVTTPPFIDLSPGETLKSGVVEKQIDSALTLALESQTRALLSELDKRLQILDNKWESRVSTLESKATEAAQSLSEFSGTHRANVEAHLTAADASTDTKIGQIEADLGYRVAALESTVGEDLHSSMDWLRSEVSKMEIQWSRGARANDFHMSGVLGAHGSTPGRSSVAGDVVDISRFGHRNDAHHRDSGPWHPNADARYPVTVCRTTTSIHVMATILPVMLSVLTIAAMTWMEVVVPNTVSSECADTIQLHAVQELWEIFYSEPHESEGEFEDSAKTFMILLSTEAMSTKKAPSRSFRLQGQLQGYQPLVPASTILEVWPVPELQDTSAQLNCVEDMSLPKPISHLLHSYEDLFQPLTTLPPSRSCDHSIPLIDGARPVSIRPYRFSPALKDEIESQRAMNHTLAPLLRKCALVFFDDILVYNASLNEHISHLEQVFELLSADDWKELRSFLGLADYYHKFIRHFGIICQPLTALLKKGVLYIWTSDHTCAFHTLKTALTQAPVLSLLDFASPFFIETDASAVGVSAVLMQHCHPLAFPSKVLGPKSHGLSTYEKEYLTVILPVQQWRYYHENAIRRSRTSLSLLRLVTSACTFAMFWFAICFFRRSTEGGSAAATESKRLLRLAGPLVLSFILRNAVQMVSVMFVGHLGKLPLAGASLASSLANVTGFSLVAGMAGALDTLCGQAFGARRYALLGVYKQRSMLVLALASLPVVLTWVFVEQLLLAIGEDPDIAAEAGAYARWLIPSLAAFVPLTCHMRFLQTQSVVVPVMASSGVTALAHVLLCYTLVYKVGMGSKGAALGAAVSYSVNLAVLALYVRLSSACKATWTGFSTEAFSFSGLREYAKLAVPSAMMVCLEWWSFELLVLLSGFLPNPKLETSVLSICVNTAILLYMVPLGLGTSARCSTIRAEQKIGCGKQKIGARVNLGAFYMVGIPTGLLLAFVFNLNGMGLWLGIVCGSISKLALLLWIALRIDWESEAIKAKDRVLRSSGQT</sequence>
<feature type="transmembrane region" description="Helical" evidence="6">
    <location>
        <begin position="997"/>
        <end position="1014"/>
    </location>
</feature>
<name>Q5GAV3_MAIZE</name>
<evidence type="ECO:0000256" key="1">
    <source>
        <dbReference type="ARBA" id="ARBA00004141"/>
    </source>
</evidence>
<feature type="domain" description="Reverse transcriptase/retrotransposon-derived protein RNase H-like" evidence="7">
    <location>
        <begin position="680"/>
        <end position="768"/>
    </location>
</feature>
<dbReference type="EMBL" id="AY664413">
    <property type="protein sequence ID" value="AAV64187.1"/>
    <property type="molecule type" value="Genomic_DNA"/>
</dbReference>
<dbReference type="SUPFAM" id="SSF56672">
    <property type="entry name" value="DNA/RNA polymerases"/>
    <property type="match status" value="1"/>
</dbReference>
<dbReference type="AlphaFoldDB" id="Q5GAV3"/>
<dbReference type="GO" id="GO:0015297">
    <property type="term" value="F:antiporter activity"/>
    <property type="evidence" value="ECO:0007669"/>
    <property type="project" value="InterPro"/>
</dbReference>
<feature type="transmembrane region" description="Helical" evidence="6">
    <location>
        <begin position="855"/>
        <end position="878"/>
    </location>
</feature>
<dbReference type="Pfam" id="PF10178">
    <property type="entry name" value="PAC3"/>
    <property type="match status" value="1"/>
</dbReference>
<dbReference type="FunFam" id="3.30.70.270:FF:000020">
    <property type="entry name" value="Transposon Tf2-6 polyprotein-like Protein"/>
    <property type="match status" value="1"/>
</dbReference>
<dbReference type="InterPro" id="IPR043128">
    <property type="entry name" value="Rev_trsase/Diguanyl_cyclase"/>
</dbReference>
<feature type="transmembrane region" description="Helical" evidence="6">
    <location>
        <begin position="936"/>
        <end position="956"/>
    </location>
</feature>
<evidence type="ECO:0000259" key="7">
    <source>
        <dbReference type="Pfam" id="PF17919"/>
    </source>
</evidence>
<feature type="transmembrane region" description="Helical" evidence="6">
    <location>
        <begin position="820"/>
        <end position="843"/>
    </location>
</feature>
<comment type="subcellular location">
    <subcellularLocation>
        <location evidence="1">Membrane</location>
        <topology evidence="1">Multi-pass membrane protein</topology>
    </subcellularLocation>
</comment>
<feature type="transmembrane region" description="Helical" evidence="6">
    <location>
        <begin position="1147"/>
        <end position="1168"/>
    </location>
</feature>
<dbReference type="InterPro" id="IPR041577">
    <property type="entry name" value="RT_RNaseH_2"/>
</dbReference>
<feature type="transmembrane region" description="Helical" evidence="6">
    <location>
        <begin position="780"/>
        <end position="800"/>
    </location>
</feature>
<dbReference type="GO" id="GO:1990961">
    <property type="term" value="P:xenobiotic detoxification by transmembrane export across the plasma membrane"/>
    <property type="evidence" value="ECO:0007669"/>
    <property type="project" value="InterPro"/>
</dbReference>
<dbReference type="GO" id="GO:0016020">
    <property type="term" value="C:membrane"/>
    <property type="evidence" value="ECO:0007669"/>
    <property type="project" value="UniProtKB-SubCell"/>
</dbReference>
<keyword evidence="4 6" id="KW-1133">Transmembrane helix</keyword>
<accession>Q5GAV3</accession>
<feature type="transmembrane region" description="Helical" evidence="6">
    <location>
        <begin position="1043"/>
        <end position="1064"/>
    </location>
</feature>
<evidence type="ECO:0000256" key="5">
    <source>
        <dbReference type="ARBA" id="ARBA00023136"/>
    </source>
</evidence>
<proteinExistence type="inferred from homology"/>